<dbReference type="Pfam" id="PF08859">
    <property type="entry name" value="DGC"/>
    <property type="match status" value="1"/>
</dbReference>
<keyword evidence="2" id="KW-1185">Reference proteome</keyword>
<gene>
    <name evidence="1" type="ORF">DCMF_01240</name>
</gene>
<dbReference type="InterPro" id="IPR014958">
    <property type="entry name" value="DGC"/>
</dbReference>
<protein>
    <recommendedName>
        <fullName evidence="3">Zinc-binding protein</fullName>
    </recommendedName>
</protein>
<organism evidence="1 2">
    <name type="scientific">Formimonas warabiya</name>
    <dbReference type="NCBI Taxonomy" id="1761012"/>
    <lineage>
        <taxon>Bacteria</taxon>
        <taxon>Bacillati</taxon>
        <taxon>Bacillota</taxon>
        <taxon>Clostridia</taxon>
        <taxon>Eubacteriales</taxon>
        <taxon>Peptococcaceae</taxon>
        <taxon>Candidatus Formimonas</taxon>
    </lineage>
</organism>
<dbReference type="Proteomes" id="UP000323521">
    <property type="component" value="Chromosome"/>
</dbReference>
<evidence type="ECO:0000313" key="1">
    <source>
        <dbReference type="EMBL" id="ATW23603.1"/>
    </source>
</evidence>
<dbReference type="OrthoDB" id="1723957at2"/>
<dbReference type="KEGG" id="fwa:DCMF_01240"/>
<proteinExistence type="predicted"/>
<reference evidence="1 2" key="1">
    <citation type="submission" date="2016-10" db="EMBL/GenBank/DDBJ databases">
        <title>Complete Genome Sequence of Peptococcaceae strain DCMF.</title>
        <authorList>
            <person name="Edwards R.J."/>
            <person name="Holland S.I."/>
            <person name="Deshpande N.P."/>
            <person name="Wong Y.K."/>
            <person name="Ertan H."/>
            <person name="Manefield M."/>
            <person name="Russell T.L."/>
            <person name="Lee M.J."/>
        </authorList>
    </citation>
    <scope>NUCLEOTIDE SEQUENCE [LARGE SCALE GENOMIC DNA]</scope>
    <source>
        <strain evidence="1 2">DCMF</strain>
    </source>
</reference>
<evidence type="ECO:0000313" key="2">
    <source>
        <dbReference type="Proteomes" id="UP000323521"/>
    </source>
</evidence>
<evidence type="ECO:0008006" key="3">
    <source>
        <dbReference type="Google" id="ProtNLM"/>
    </source>
</evidence>
<name>A0A3G1KMD3_FORW1</name>
<dbReference type="EMBL" id="CP017634">
    <property type="protein sequence ID" value="ATW23603.1"/>
    <property type="molecule type" value="Genomic_DNA"/>
</dbReference>
<dbReference type="AlphaFoldDB" id="A0A3G1KMD3"/>
<accession>A0A3G1KMD3</accession>
<sequence>MSFMSKKVKVIPCSGIGKVHGLLAREMALKIAQEICIEEAETDCLAHIVTGDQEISDRIKDGKCMTIDGCPKMCAAKSVAYIGGNIAEKFRVVDALKEYRGAAPGSATALNEEGWKIVDETSEKLAARVREIYREE</sequence>